<feature type="transmembrane region" description="Helical" evidence="5">
    <location>
        <begin position="274"/>
        <end position="296"/>
    </location>
</feature>
<evidence type="ECO:0000256" key="1">
    <source>
        <dbReference type="ARBA" id="ARBA00004370"/>
    </source>
</evidence>
<evidence type="ECO:0000256" key="5">
    <source>
        <dbReference type="SAM" id="Phobius"/>
    </source>
</evidence>
<comment type="subcellular location">
    <subcellularLocation>
        <location evidence="1">Membrane</location>
    </subcellularLocation>
</comment>
<dbReference type="SUPFAM" id="SSF81321">
    <property type="entry name" value="Family A G protein-coupled receptor-like"/>
    <property type="match status" value="1"/>
</dbReference>
<organism evidence="7 8">
    <name type="scientific">Chanos chanos</name>
    <name type="common">Milkfish</name>
    <name type="synonym">Mugil chanos</name>
    <dbReference type="NCBI Taxonomy" id="29144"/>
    <lineage>
        <taxon>Eukaryota</taxon>
        <taxon>Metazoa</taxon>
        <taxon>Chordata</taxon>
        <taxon>Craniata</taxon>
        <taxon>Vertebrata</taxon>
        <taxon>Euteleostomi</taxon>
        <taxon>Actinopterygii</taxon>
        <taxon>Neopterygii</taxon>
        <taxon>Teleostei</taxon>
        <taxon>Ostariophysi</taxon>
        <taxon>Gonorynchiformes</taxon>
        <taxon>Chanidae</taxon>
        <taxon>Chanos</taxon>
    </lineage>
</organism>
<dbReference type="Proteomes" id="UP000504632">
    <property type="component" value="Chromosome 7"/>
</dbReference>
<feature type="transmembrane region" description="Helical" evidence="5">
    <location>
        <begin position="66"/>
        <end position="89"/>
    </location>
</feature>
<feature type="transmembrane region" description="Helical" evidence="5">
    <location>
        <begin position="30"/>
        <end position="54"/>
    </location>
</feature>
<dbReference type="GO" id="GO:0005549">
    <property type="term" value="F:odorant binding"/>
    <property type="evidence" value="ECO:0007669"/>
    <property type="project" value="TreeGrafter"/>
</dbReference>
<name>A0A6J2VPS1_CHACN</name>
<dbReference type="Gene3D" id="1.20.1070.10">
    <property type="entry name" value="Rhodopsin 7-helix transmembrane proteins"/>
    <property type="match status" value="1"/>
</dbReference>
<reference evidence="8" key="1">
    <citation type="submission" date="2025-08" db="UniProtKB">
        <authorList>
            <consortium name="RefSeq"/>
        </authorList>
    </citation>
    <scope>IDENTIFICATION</scope>
</reference>
<dbReference type="FunFam" id="1.20.1070.10:FF:000096">
    <property type="entry name" value="Odorant receptor 131-2"/>
    <property type="match status" value="1"/>
</dbReference>
<dbReference type="GeneID" id="115816122"/>
<feature type="transmembrane region" description="Helical" evidence="5">
    <location>
        <begin position="95"/>
        <end position="112"/>
    </location>
</feature>
<dbReference type="InterPro" id="IPR017452">
    <property type="entry name" value="GPCR_Rhodpsn_7TM"/>
</dbReference>
<dbReference type="InterPro" id="IPR052921">
    <property type="entry name" value="GPCR1_Superfamily_Member"/>
</dbReference>
<dbReference type="PANTHER" id="PTHR26451:SF998">
    <property type="entry name" value="ODORANT RECEPTOR-RELATED"/>
    <property type="match status" value="1"/>
</dbReference>
<sequence>MVDVQTEPPTLLASSKTKSYSLKDSFQDAFIKNFICVALGIIINHINGVFVYTFCKNAVFYGNSRYILYIHLVTNDMVMLSITVGLHVVSYAVPFVQVSLCCFLLLLSHMTAKNTPLNLAGMAIERYIAVCKPLHHPQICTVKRTYILICLIWMASTIPALADVFIIIALKPLTFFNGNTFCISWVIFGTQQHRDRATAVEIIFMLFVWLTLFYSYFMILHIAKNASTDQASAKKAQNTILLHGAQLLFSMLSYITPFIDMYLVPLFPKSRSKILFTTFLLSHILPRLLSPLIYGIRDQQFVKYIKSYFSSLQRIQDGLALQSNGDCKFSFDKSDERSDEEHCHFELRLDPTKDACDE</sequence>
<feature type="transmembrane region" description="Helical" evidence="5">
    <location>
        <begin position="146"/>
        <end position="170"/>
    </location>
</feature>
<evidence type="ECO:0000259" key="6">
    <source>
        <dbReference type="PROSITE" id="PS50262"/>
    </source>
</evidence>
<accession>A0A6J2VPS1</accession>
<evidence type="ECO:0000256" key="4">
    <source>
        <dbReference type="ARBA" id="ARBA00023136"/>
    </source>
</evidence>
<feature type="transmembrane region" description="Helical" evidence="5">
    <location>
        <begin position="202"/>
        <end position="219"/>
    </location>
</feature>
<dbReference type="PROSITE" id="PS50262">
    <property type="entry name" value="G_PROTEIN_RECEP_F1_2"/>
    <property type="match status" value="1"/>
</dbReference>
<dbReference type="GO" id="GO:0004930">
    <property type="term" value="F:G protein-coupled receptor activity"/>
    <property type="evidence" value="ECO:0007669"/>
    <property type="project" value="InterPro"/>
</dbReference>
<gene>
    <name evidence="8" type="primary">LOC115816122</name>
</gene>
<dbReference type="InterPro" id="IPR000276">
    <property type="entry name" value="GPCR_Rhodpsn"/>
</dbReference>
<evidence type="ECO:0000256" key="2">
    <source>
        <dbReference type="ARBA" id="ARBA00022692"/>
    </source>
</evidence>
<dbReference type="OrthoDB" id="6359945at2759"/>
<feature type="domain" description="G-protein coupled receptors family 1 profile" evidence="6">
    <location>
        <begin position="46"/>
        <end position="294"/>
    </location>
</feature>
<proteinExistence type="predicted"/>
<dbReference type="Pfam" id="PF00001">
    <property type="entry name" value="7tm_1"/>
    <property type="match status" value="1"/>
</dbReference>
<dbReference type="RefSeq" id="XP_030634950.1">
    <property type="nucleotide sequence ID" value="XM_030779090.1"/>
</dbReference>
<evidence type="ECO:0000313" key="7">
    <source>
        <dbReference type="Proteomes" id="UP000504632"/>
    </source>
</evidence>
<dbReference type="InParanoid" id="A0A6J2VPS1"/>
<dbReference type="PANTHER" id="PTHR26451">
    <property type="entry name" value="G_PROTEIN_RECEP_F1_2 DOMAIN-CONTAINING PROTEIN"/>
    <property type="match status" value="1"/>
</dbReference>
<evidence type="ECO:0000313" key="8">
    <source>
        <dbReference type="RefSeq" id="XP_030634950.1"/>
    </source>
</evidence>
<protein>
    <submittedName>
        <fullName evidence="8">Odorant receptor 131-2-like</fullName>
    </submittedName>
</protein>
<dbReference type="AlphaFoldDB" id="A0A6J2VPS1"/>
<dbReference type="CDD" id="cd00637">
    <property type="entry name" value="7tm_classA_rhodopsin-like"/>
    <property type="match status" value="1"/>
</dbReference>
<feature type="transmembrane region" description="Helical" evidence="5">
    <location>
        <begin position="240"/>
        <end position="259"/>
    </location>
</feature>
<evidence type="ECO:0000256" key="3">
    <source>
        <dbReference type="ARBA" id="ARBA00022989"/>
    </source>
</evidence>
<keyword evidence="4 5" id="KW-0472">Membrane</keyword>
<keyword evidence="2 5" id="KW-0812">Transmembrane</keyword>
<keyword evidence="3 5" id="KW-1133">Transmembrane helix</keyword>
<dbReference type="GO" id="GO:0016020">
    <property type="term" value="C:membrane"/>
    <property type="evidence" value="ECO:0007669"/>
    <property type="project" value="UniProtKB-SubCell"/>
</dbReference>
<keyword evidence="7" id="KW-1185">Reference proteome</keyword>
<dbReference type="GO" id="GO:0004984">
    <property type="term" value="F:olfactory receptor activity"/>
    <property type="evidence" value="ECO:0007669"/>
    <property type="project" value="TreeGrafter"/>
</dbReference>